<comment type="caution">
    <text evidence="4">The sequence shown here is derived from an EMBL/GenBank/DDBJ whole genome shotgun (WGS) entry which is preliminary data.</text>
</comment>
<dbReference type="AlphaFoldDB" id="A0AAV1KH47"/>
<dbReference type="EMBL" id="CAVLGL010000035">
    <property type="protein sequence ID" value="CAK1582135.1"/>
    <property type="molecule type" value="Genomic_DNA"/>
</dbReference>
<dbReference type="CDD" id="cd00104">
    <property type="entry name" value="KAZAL_FS"/>
    <property type="match status" value="1"/>
</dbReference>
<gene>
    <name evidence="4" type="ORF">PARMNEM_LOCUS3710</name>
</gene>
<dbReference type="PROSITE" id="PS51465">
    <property type="entry name" value="KAZAL_2"/>
    <property type="match status" value="1"/>
</dbReference>
<dbReference type="Proteomes" id="UP001314205">
    <property type="component" value="Unassembled WGS sequence"/>
</dbReference>
<feature type="region of interest" description="Disordered" evidence="1">
    <location>
        <begin position="82"/>
        <end position="101"/>
    </location>
</feature>
<dbReference type="SUPFAM" id="SSF100895">
    <property type="entry name" value="Kazal-type serine protease inhibitors"/>
    <property type="match status" value="1"/>
</dbReference>
<feature type="domain" description="Kazal-like" evidence="3">
    <location>
        <begin position="20"/>
        <end position="59"/>
    </location>
</feature>
<keyword evidence="2" id="KW-0732">Signal</keyword>
<sequence length="101" mass="11764">MILYFIFFLLYSKVTALKCRTWTQVCGTDGKTYPTACHLNKASIEDWDLQILHEGPCFSSLRQIKDNAIENINQDFNDELQRSEDDINDSRHLETNKTIGY</sequence>
<reference evidence="4 5" key="1">
    <citation type="submission" date="2023-11" db="EMBL/GenBank/DDBJ databases">
        <authorList>
            <person name="Hedman E."/>
            <person name="Englund M."/>
            <person name="Stromberg M."/>
            <person name="Nyberg Akerstrom W."/>
            <person name="Nylinder S."/>
            <person name="Jareborg N."/>
            <person name="Kallberg Y."/>
            <person name="Kronander E."/>
        </authorList>
    </citation>
    <scope>NUCLEOTIDE SEQUENCE [LARGE SCALE GENOMIC DNA]</scope>
</reference>
<protein>
    <recommendedName>
        <fullName evidence="3">Kazal-like domain-containing protein</fullName>
    </recommendedName>
</protein>
<dbReference type="InterPro" id="IPR036058">
    <property type="entry name" value="Kazal_dom_sf"/>
</dbReference>
<organism evidence="4 5">
    <name type="scientific">Parnassius mnemosyne</name>
    <name type="common">clouded apollo</name>
    <dbReference type="NCBI Taxonomy" id="213953"/>
    <lineage>
        <taxon>Eukaryota</taxon>
        <taxon>Metazoa</taxon>
        <taxon>Ecdysozoa</taxon>
        <taxon>Arthropoda</taxon>
        <taxon>Hexapoda</taxon>
        <taxon>Insecta</taxon>
        <taxon>Pterygota</taxon>
        <taxon>Neoptera</taxon>
        <taxon>Endopterygota</taxon>
        <taxon>Lepidoptera</taxon>
        <taxon>Glossata</taxon>
        <taxon>Ditrysia</taxon>
        <taxon>Papilionoidea</taxon>
        <taxon>Papilionidae</taxon>
        <taxon>Parnassiinae</taxon>
        <taxon>Parnassini</taxon>
        <taxon>Parnassius</taxon>
        <taxon>Driopa</taxon>
    </lineage>
</organism>
<accession>A0AAV1KH47</accession>
<dbReference type="InterPro" id="IPR002350">
    <property type="entry name" value="Kazal_dom"/>
</dbReference>
<feature type="signal peptide" evidence="2">
    <location>
        <begin position="1"/>
        <end position="16"/>
    </location>
</feature>
<evidence type="ECO:0000256" key="1">
    <source>
        <dbReference type="SAM" id="MobiDB-lite"/>
    </source>
</evidence>
<dbReference type="SMART" id="SM00280">
    <property type="entry name" value="KAZAL"/>
    <property type="match status" value="1"/>
</dbReference>
<evidence type="ECO:0000259" key="3">
    <source>
        <dbReference type="PROSITE" id="PS51465"/>
    </source>
</evidence>
<evidence type="ECO:0000256" key="2">
    <source>
        <dbReference type="SAM" id="SignalP"/>
    </source>
</evidence>
<feature type="compositionally biased region" description="Basic and acidic residues" evidence="1">
    <location>
        <begin position="82"/>
        <end position="95"/>
    </location>
</feature>
<evidence type="ECO:0000313" key="4">
    <source>
        <dbReference type="EMBL" id="CAK1582135.1"/>
    </source>
</evidence>
<proteinExistence type="predicted"/>
<evidence type="ECO:0000313" key="5">
    <source>
        <dbReference type="Proteomes" id="UP001314205"/>
    </source>
</evidence>
<dbReference type="Gene3D" id="3.30.60.30">
    <property type="match status" value="1"/>
</dbReference>
<feature type="chain" id="PRO_5043550313" description="Kazal-like domain-containing protein" evidence="2">
    <location>
        <begin position="17"/>
        <end position="101"/>
    </location>
</feature>
<dbReference type="Pfam" id="PF07648">
    <property type="entry name" value="Kazal_2"/>
    <property type="match status" value="1"/>
</dbReference>
<name>A0AAV1KH47_9NEOP</name>
<keyword evidence="5" id="KW-1185">Reference proteome</keyword>